<evidence type="ECO:0000313" key="9">
    <source>
        <dbReference type="EMBL" id="USW55598.1"/>
    </source>
</evidence>
<evidence type="ECO:0008006" key="11">
    <source>
        <dbReference type="Google" id="ProtNLM"/>
    </source>
</evidence>
<evidence type="ECO:0000256" key="1">
    <source>
        <dbReference type="ARBA" id="ARBA00004141"/>
    </source>
</evidence>
<feature type="binding site" evidence="6">
    <location>
        <position position="282"/>
    </location>
    <ligand>
        <name>Zn(2+)</name>
        <dbReference type="ChEBI" id="CHEBI:29105"/>
    </ligand>
</feature>
<sequence>MSELRSRTTTSGKQPTKDESIITKTEKKIQNALTVAWHEIQDWQQDNHYIRSGYRPASNSYAKSAASIGYLHNESINIWTHLLGAVVAFFAGTGLFFAVKPRFERATAQDVLVFACFFVGAFTCLGMSATFHTISNHSAAVQKFGNRLDYIGIIFLIWGSFIPSIYYGFAAEPRLVRVYWSMITTIGTGTFIVVMHPKFRSSAWRPFRAALFIMMGLSAVVPVLHGLKLYGLAQMENQIGLTWLVSMGVLYITGAVIYAARVPERWNPGKFDLFGSSHQIFHVLVLLAAAAHLAGLLKAFDYEHQSRLQALLMQTGVKT</sequence>
<evidence type="ECO:0000256" key="6">
    <source>
        <dbReference type="PIRSR" id="PIRSR604254-1"/>
    </source>
</evidence>
<gene>
    <name evidence="9" type="ORF">Slin15195_G089170</name>
</gene>
<feature type="transmembrane region" description="Helical" evidence="8">
    <location>
        <begin position="280"/>
        <end position="300"/>
    </location>
</feature>
<feature type="transmembrane region" description="Helical" evidence="8">
    <location>
        <begin position="239"/>
        <end position="260"/>
    </location>
</feature>
<dbReference type="Pfam" id="PF03006">
    <property type="entry name" value="HlyIII"/>
    <property type="match status" value="1"/>
</dbReference>
<evidence type="ECO:0000256" key="7">
    <source>
        <dbReference type="SAM" id="MobiDB-lite"/>
    </source>
</evidence>
<organism evidence="9 10">
    <name type="scientific">Septoria linicola</name>
    <dbReference type="NCBI Taxonomy" id="215465"/>
    <lineage>
        <taxon>Eukaryota</taxon>
        <taxon>Fungi</taxon>
        <taxon>Dikarya</taxon>
        <taxon>Ascomycota</taxon>
        <taxon>Pezizomycotina</taxon>
        <taxon>Dothideomycetes</taxon>
        <taxon>Dothideomycetidae</taxon>
        <taxon>Mycosphaerellales</taxon>
        <taxon>Mycosphaerellaceae</taxon>
        <taxon>Septoria</taxon>
    </lineage>
</organism>
<keyword evidence="10" id="KW-1185">Reference proteome</keyword>
<dbReference type="PANTHER" id="PTHR20855:SF52">
    <property type="entry name" value="ADIPONECTIN RECEPTOR PROTEIN"/>
    <property type="match status" value="1"/>
</dbReference>
<dbReference type="EMBL" id="CP099424">
    <property type="protein sequence ID" value="USW55598.1"/>
    <property type="molecule type" value="Genomic_DNA"/>
</dbReference>
<accession>A0A9Q9AYL4</accession>
<keyword evidence="6" id="KW-0479">Metal-binding</keyword>
<feature type="transmembrane region" description="Helical" evidence="8">
    <location>
        <begin position="150"/>
        <end position="169"/>
    </location>
</feature>
<keyword evidence="4 8" id="KW-1133">Transmembrane helix</keyword>
<dbReference type="GO" id="GO:0038023">
    <property type="term" value="F:signaling receptor activity"/>
    <property type="evidence" value="ECO:0007669"/>
    <property type="project" value="TreeGrafter"/>
</dbReference>
<dbReference type="GO" id="GO:0016020">
    <property type="term" value="C:membrane"/>
    <property type="evidence" value="ECO:0007669"/>
    <property type="project" value="UniProtKB-SubCell"/>
</dbReference>
<feature type="binding site" evidence="6">
    <location>
        <position position="132"/>
    </location>
    <ligand>
        <name>Zn(2+)</name>
        <dbReference type="ChEBI" id="CHEBI:29105"/>
    </ligand>
</feature>
<feature type="transmembrane region" description="Helical" evidence="8">
    <location>
        <begin position="176"/>
        <end position="195"/>
    </location>
</feature>
<dbReference type="AlphaFoldDB" id="A0A9Q9AYL4"/>
<evidence type="ECO:0000256" key="5">
    <source>
        <dbReference type="ARBA" id="ARBA00023136"/>
    </source>
</evidence>
<evidence type="ECO:0000256" key="3">
    <source>
        <dbReference type="ARBA" id="ARBA00022692"/>
    </source>
</evidence>
<dbReference type="Proteomes" id="UP001056384">
    <property type="component" value="Chromosome 7"/>
</dbReference>
<name>A0A9Q9AYL4_9PEZI</name>
<evidence type="ECO:0000256" key="8">
    <source>
        <dbReference type="SAM" id="Phobius"/>
    </source>
</evidence>
<keyword evidence="3 8" id="KW-0812">Transmembrane</keyword>
<proteinExistence type="inferred from homology"/>
<evidence type="ECO:0000256" key="4">
    <source>
        <dbReference type="ARBA" id="ARBA00022989"/>
    </source>
</evidence>
<feature type="transmembrane region" description="Helical" evidence="8">
    <location>
        <begin position="111"/>
        <end position="130"/>
    </location>
</feature>
<dbReference type="PANTHER" id="PTHR20855">
    <property type="entry name" value="ADIPOR/PROGESTIN RECEPTOR-RELATED"/>
    <property type="match status" value="1"/>
</dbReference>
<feature type="binding site" evidence="6">
    <location>
        <position position="278"/>
    </location>
    <ligand>
        <name>Zn(2+)</name>
        <dbReference type="ChEBI" id="CHEBI:29105"/>
    </ligand>
</feature>
<dbReference type="InterPro" id="IPR004254">
    <property type="entry name" value="AdipoR/HlyIII-related"/>
</dbReference>
<keyword evidence="5 8" id="KW-0472">Membrane</keyword>
<comment type="similarity">
    <text evidence="2">Belongs to the ADIPOR family.</text>
</comment>
<protein>
    <recommendedName>
        <fullName evidence="11">HlyIII-domain-containing protein</fullName>
    </recommendedName>
</protein>
<keyword evidence="6" id="KW-0862">Zinc</keyword>
<reference evidence="9" key="1">
    <citation type="submission" date="2022-06" db="EMBL/GenBank/DDBJ databases">
        <title>Complete genome sequences of two strains of the flax pathogen Septoria linicola.</title>
        <authorList>
            <person name="Lapalu N."/>
            <person name="Simon A."/>
            <person name="Demenou B."/>
            <person name="Paumier D."/>
            <person name="Guillot M.-P."/>
            <person name="Gout L."/>
            <person name="Valade R."/>
        </authorList>
    </citation>
    <scope>NUCLEOTIDE SEQUENCE</scope>
    <source>
        <strain evidence="9">SE15195</strain>
    </source>
</reference>
<feature type="transmembrane region" description="Helical" evidence="8">
    <location>
        <begin position="78"/>
        <end position="99"/>
    </location>
</feature>
<feature type="region of interest" description="Disordered" evidence="7">
    <location>
        <begin position="1"/>
        <end position="20"/>
    </location>
</feature>
<dbReference type="GO" id="GO:0006882">
    <property type="term" value="P:intracellular zinc ion homeostasis"/>
    <property type="evidence" value="ECO:0007669"/>
    <property type="project" value="TreeGrafter"/>
</dbReference>
<evidence type="ECO:0000256" key="2">
    <source>
        <dbReference type="ARBA" id="ARBA00007018"/>
    </source>
</evidence>
<dbReference type="GO" id="GO:0046872">
    <property type="term" value="F:metal ion binding"/>
    <property type="evidence" value="ECO:0007669"/>
    <property type="project" value="UniProtKB-KW"/>
</dbReference>
<evidence type="ECO:0000313" key="10">
    <source>
        <dbReference type="Proteomes" id="UP001056384"/>
    </source>
</evidence>
<comment type="subcellular location">
    <subcellularLocation>
        <location evidence="1">Membrane</location>
        <topology evidence="1">Multi-pass membrane protein</topology>
    </subcellularLocation>
</comment>
<feature type="transmembrane region" description="Helical" evidence="8">
    <location>
        <begin position="207"/>
        <end position="227"/>
    </location>
</feature>